<dbReference type="EMBL" id="SEKV01000019">
    <property type="protein sequence ID" value="TFY68965.1"/>
    <property type="molecule type" value="Genomic_DNA"/>
</dbReference>
<dbReference type="InterPro" id="IPR032675">
    <property type="entry name" value="LRR_dom_sf"/>
</dbReference>
<protein>
    <recommendedName>
        <fullName evidence="3">F-box domain-containing protein</fullName>
    </recommendedName>
</protein>
<evidence type="ECO:0008006" key="3">
    <source>
        <dbReference type="Google" id="ProtNLM"/>
    </source>
</evidence>
<dbReference type="Gene3D" id="3.80.10.10">
    <property type="entry name" value="Ribonuclease Inhibitor"/>
    <property type="match status" value="1"/>
</dbReference>
<dbReference type="SUPFAM" id="SSF52047">
    <property type="entry name" value="RNI-like"/>
    <property type="match status" value="1"/>
</dbReference>
<dbReference type="AlphaFoldDB" id="A0A4Y9Z2X4"/>
<gene>
    <name evidence="1" type="ORF">EVJ58_g684</name>
</gene>
<organism evidence="1 2">
    <name type="scientific">Rhodofomes roseus</name>
    <dbReference type="NCBI Taxonomy" id="34475"/>
    <lineage>
        <taxon>Eukaryota</taxon>
        <taxon>Fungi</taxon>
        <taxon>Dikarya</taxon>
        <taxon>Basidiomycota</taxon>
        <taxon>Agaricomycotina</taxon>
        <taxon>Agaricomycetes</taxon>
        <taxon>Polyporales</taxon>
        <taxon>Rhodofomes</taxon>
    </lineage>
</organism>
<accession>A0A4Y9Z2X4</accession>
<dbReference type="STRING" id="34475.A0A4Y9Z2X4"/>
<comment type="caution">
    <text evidence="1">The sequence shown here is derived from an EMBL/GenBank/DDBJ whole genome shotgun (WGS) entry which is preliminary data.</text>
</comment>
<name>A0A4Y9Z2X4_9APHY</name>
<proteinExistence type="predicted"/>
<sequence length="469" mass="53185">MNVLTGNYDVLRSIVDMLSPQEAIPLSSTSRDLHSASRRHAFSRAKPRSHDQLVRMHDCLTRNVDDRTIWPRKLIIGRSITWIPARYGDAGSPMHALVGILRHAHDLEAMEFTDFEEALEQDREIGECLVTLPCLSELHLGGIGAIAVDVFCRMMSKPKTVHLHEFYFDVQIMRIARAAVMDNVQQLCLFDLGSNDLVEVDPQPLGLESHPSLQTLRLRSCVVYPFLTLFPNIRRLTVRHGDFLIGDAPERHLQLQHLSIDASATIPALATDSLELHLTSRVVDSSEELTNRISEAVVFRLSIQPRFRALAASGTALIRTISTRVSRVRYFILILKTDGQSESINWMKNTLPMLASAQLVCMRVDTQGTFDSSIPRPTRWPTSMQQMETARLFHLPSLRFYSQRYDIRDLHDRSLIYSKVSWGRVERDGGRYVLKPISNVAGEAIHRYLQSPEFSGTLQFDEGAALRYA</sequence>
<evidence type="ECO:0000313" key="2">
    <source>
        <dbReference type="Proteomes" id="UP000298390"/>
    </source>
</evidence>
<reference evidence="1 2" key="1">
    <citation type="submission" date="2019-01" db="EMBL/GenBank/DDBJ databases">
        <title>Genome sequencing of the rare red list fungi Fomitopsis rosea.</title>
        <authorList>
            <person name="Buettner E."/>
            <person name="Kellner H."/>
        </authorList>
    </citation>
    <scope>NUCLEOTIDE SEQUENCE [LARGE SCALE GENOMIC DNA]</scope>
    <source>
        <strain evidence="1 2">DSM 105464</strain>
    </source>
</reference>
<evidence type="ECO:0000313" key="1">
    <source>
        <dbReference type="EMBL" id="TFY68965.1"/>
    </source>
</evidence>
<dbReference type="Proteomes" id="UP000298390">
    <property type="component" value="Unassembled WGS sequence"/>
</dbReference>